<evidence type="ECO:0000259" key="14">
    <source>
        <dbReference type="PROSITE" id="PS50975"/>
    </source>
</evidence>
<organism evidence="15 16">
    <name type="scientific">Aequorivita vladivostokensis</name>
    <dbReference type="NCBI Taxonomy" id="171194"/>
    <lineage>
        <taxon>Bacteria</taxon>
        <taxon>Pseudomonadati</taxon>
        <taxon>Bacteroidota</taxon>
        <taxon>Flavobacteriia</taxon>
        <taxon>Flavobacteriales</taxon>
        <taxon>Flavobacteriaceae</taxon>
        <taxon>Aequorivita</taxon>
    </lineage>
</organism>
<evidence type="ECO:0000256" key="8">
    <source>
        <dbReference type="ARBA" id="ARBA00022741"/>
    </source>
</evidence>
<comment type="similarity">
    <text evidence="2">In the C-terminal section; belongs to the MurCDEF family.</text>
</comment>
<evidence type="ECO:0000256" key="1">
    <source>
        <dbReference type="ARBA" id="ARBA00003184"/>
    </source>
</evidence>
<feature type="domain" description="ATP-grasp" evidence="14">
    <location>
        <begin position="221"/>
        <end position="474"/>
    </location>
</feature>
<dbReference type="InterPro" id="IPR013651">
    <property type="entry name" value="ATP-grasp_RimK-type"/>
</dbReference>
<dbReference type="RefSeq" id="WP_045078940.1">
    <property type="nucleotide sequence ID" value="NZ_JSVU01000001.1"/>
</dbReference>
<evidence type="ECO:0000256" key="13">
    <source>
        <dbReference type="PROSITE-ProRule" id="PRU00409"/>
    </source>
</evidence>
<dbReference type="EMBL" id="JSVU01000001">
    <property type="protein sequence ID" value="KJJ39727.1"/>
    <property type="molecule type" value="Genomic_DNA"/>
</dbReference>
<dbReference type="PANTHER" id="PTHR23135">
    <property type="entry name" value="MUR LIGASE FAMILY MEMBER"/>
    <property type="match status" value="1"/>
</dbReference>
<dbReference type="PROSITE" id="PS50975">
    <property type="entry name" value="ATP_GRASP"/>
    <property type="match status" value="1"/>
</dbReference>
<evidence type="ECO:0000256" key="9">
    <source>
        <dbReference type="ARBA" id="ARBA00022840"/>
    </source>
</evidence>
<evidence type="ECO:0000256" key="5">
    <source>
        <dbReference type="ARBA" id="ARBA00013005"/>
    </source>
</evidence>
<dbReference type="EC" id="6.3.2.30" evidence="4"/>
<dbReference type="NCBIfam" id="TIGR02068">
    <property type="entry name" value="cya_phycin_syn"/>
    <property type="match status" value="1"/>
</dbReference>
<evidence type="ECO:0000256" key="7">
    <source>
        <dbReference type="ARBA" id="ARBA00022598"/>
    </source>
</evidence>
<dbReference type="Gene3D" id="3.30.470.20">
    <property type="entry name" value="ATP-grasp fold, B domain"/>
    <property type="match status" value="2"/>
</dbReference>
<dbReference type="PANTHER" id="PTHR23135:SF18">
    <property type="entry name" value="CYANOPHYCIN SYNTHETASE"/>
    <property type="match status" value="1"/>
</dbReference>
<dbReference type="SUPFAM" id="SSF53244">
    <property type="entry name" value="MurD-like peptide ligases, peptide-binding domain"/>
    <property type="match status" value="1"/>
</dbReference>
<evidence type="ECO:0000256" key="2">
    <source>
        <dbReference type="ARBA" id="ARBA00009060"/>
    </source>
</evidence>
<comment type="subunit">
    <text evidence="3">Homodimer.</text>
</comment>
<dbReference type="Gene3D" id="3.90.190.20">
    <property type="entry name" value="Mur ligase, C-terminal domain"/>
    <property type="match status" value="1"/>
</dbReference>
<evidence type="ECO:0000313" key="15">
    <source>
        <dbReference type="EMBL" id="KJJ39727.1"/>
    </source>
</evidence>
<dbReference type="Proteomes" id="UP000033497">
    <property type="component" value="Unassembled WGS sequence"/>
</dbReference>
<dbReference type="InterPro" id="IPR011761">
    <property type="entry name" value="ATP-grasp"/>
</dbReference>
<dbReference type="SUPFAM" id="SSF53623">
    <property type="entry name" value="MurD-like peptide ligases, catalytic domain"/>
    <property type="match status" value="1"/>
</dbReference>
<keyword evidence="9 13" id="KW-0067">ATP-binding</keyword>
<comment type="function">
    <text evidence="1">Catalyzes the ATP-dependent polymerization of arginine and aspartate to multi-L-arginyl-poly-L-aspartic acid (cyanophycin; a water-insoluble reserve polymer).</text>
</comment>
<sequence length="878" mass="96237">MRIREINAMRGPNYWSISRNKLIVMVLDLEEMEELPSNKIDGFNDRLKMMFPSMYSHRCSVGEPGGFFQRVEEGTWMGHVIEHIALEIQTLADMDTGFGRTRGYGEKGVYNVVFSYIEENVGRYAAKAAVDICKALISGDSYDLEADIQRMREIREDERLGPSTGSIVEEAEARGIPWIRLNKYSLCQLGYGANQKRIQATVTSETSSIGVEIACDKEDTKYLLEQAEVLVPRGDIIGRESSLEAACRYVGFPLVVKPVGGNHGRGITVNIKNYEDALVAFHTAKNVSSKVIVEKYITGEDYRLLVINNVLVAAAKRTPANVVGDGKSTIKELVDEVNKDSRRGYGHENVLTKITINDLTKTIIAVKGYTEDSVPAKGETVILKDTANLSTGGTAEDVTDIVHPSNVSMAERISKIIDLDICGIDIMTTDISKPLEETGGAVLEVNAGPGFRMHLAPTTGLPRNVAAPVVDKLFPQQGNTGRIPIIATTGTNGKTTTTRLIAHMAKMKGYRVGYTTSDGVYIQNRLLMKGDCTGPASAEFVLKDPTVNFAVLECARGGLLRAGLGFKKCDVGIVTNVAADHLGLKGIHTIEQLAKVKGVIPETVLPDGYAILNADDDLVYEMRRSINCNLALFSMDEENPRIKALQKLGGITAIYENGYVTLCRGTWKMRIMKAENIPLTYGGKATFMIQNILPAVIAANVRGIGIEDMKVALETFIPSASQTPGRLNLFKFENFSILLDYAHNPAGMRALQDFTNNLEATVKVGIIAGVGDRREEDTNELGSIAAEMFDEIIIRQDKNLRGKSEEDLIKMLDAGIKMKDPHKKTTIIPSEKEAITHAVKNAQKGALIICCSDVIPDALELVMKFKEQESKGELKFAQ</sequence>
<comment type="caution">
    <text evidence="15">The sequence shown here is derived from an EMBL/GenBank/DDBJ whole genome shotgun (WGS) entry which is preliminary data.</text>
</comment>
<keyword evidence="7" id="KW-0436">Ligase</keyword>
<protein>
    <recommendedName>
        <fullName evidence="6">Cyanophycin synthetase</fullName>
        <ecNumber evidence="5">6.3.2.29</ecNumber>
        <ecNumber evidence="4">6.3.2.30</ecNumber>
    </recommendedName>
    <alternativeName>
        <fullName evidence="10">Cyanophycin synthase</fullName>
    </alternativeName>
</protein>
<dbReference type="InterPro" id="IPR044019">
    <property type="entry name" value="Cyanophycin_syn_N"/>
</dbReference>
<keyword evidence="8 13" id="KW-0547">Nucleotide-binding</keyword>
<dbReference type="Pfam" id="PF02875">
    <property type="entry name" value="Mur_ligase_C"/>
    <property type="match status" value="1"/>
</dbReference>
<proteinExistence type="inferred from homology"/>
<evidence type="ECO:0000256" key="4">
    <source>
        <dbReference type="ARBA" id="ARBA00012968"/>
    </source>
</evidence>
<reference evidence="15 16" key="1">
    <citation type="submission" date="2014-10" db="EMBL/GenBank/DDBJ databases">
        <title>Genome sequencing of Vitellibacter vladivostokensis KMM 3516.</title>
        <authorList>
            <person name="Thevarajoo S."/>
            <person name="Selvaratnam C."/>
            <person name="Goh K.M."/>
            <person name="Chong C.S."/>
        </authorList>
    </citation>
    <scope>NUCLEOTIDE SEQUENCE [LARGE SCALE GENOMIC DNA]</scope>
    <source>
        <strain evidence="15 16">KMM 3516</strain>
    </source>
</reference>
<evidence type="ECO:0000256" key="6">
    <source>
        <dbReference type="ARBA" id="ARBA00022036"/>
    </source>
</evidence>
<dbReference type="Pfam" id="PF18921">
    <property type="entry name" value="Cyanophycin_syn"/>
    <property type="match status" value="1"/>
</dbReference>
<dbReference type="Pfam" id="PF08443">
    <property type="entry name" value="RimK"/>
    <property type="match status" value="1"/>
</dbReference>
<dbReference type="InterPro" id="IPR011810">
    <property type="entry name" value="Cya_phycin_syn"/>
</dbReference>
<accession>A0ABR5DLS6</accession>
<dbReference type="InterPro" id="IPR013221">
    <property type="entry name" value="Mur_ligase_cen"/>
</dbReference>
<evidence type="ECO:0000256" key="10">
    <source>
        <dbReference type="ARBA" id="ARBA00031353"/>
    </source>
</evidence>
<dbReference type="EC" id="6.3.2.29" evidence="5"/>
<dbReference type="Gene3D" id="3.40.1190.10">
    <property type="entry name" value="Mur-like, catalytic domain"/>
    <property type="match status" value="1"/>
</dbReference>
<comment type="catalytic activity">
    <reaction evidence="12">
        <text>[L-4-(L-arginin-2-N-yl)aspartate](n) + L-aspartate + ATP = [L-4-(L-arginin-2-N-yl)aspartate](n)-L-aspartate + ADP + phosphate + H(+)</text>
        <dbReference type="Rhea" id="RHEA:13277"/>
        <dbReference type="Rhea" id="RHEA-COMP:13728"/>
        <dbReference type="Rhea" id="RHEA-COMP:13733"/>
        <dbReference type="ChEBI" id="CHEBI:15378"/>
        <dbReference type="ChEBI" id="CHEBI:29991"/>
        <dbReference type="ChEBI" id="CHEBI:30616"/>
        <dbReference type="ChEBI" id="CHEBI:43474"/>
        <dbReference type="ChEBI" id="CHEBI:137986"/>
        <dbReference type="ChEBI" id="CHEBI:137990"/>
        <dbReference type="ChEBI" id="CHEBI:456216"/>
        <dbReference type="EC" id="6.3.2.29"/>
    </reaction>
</comment>
<comment type="catalytic activity">
    <reaction evidence="11">
        <text>[L-4-(L-arginin-2-N-yl)aspartate](n)-L-aspartate + L-arginine + ATP = [L-4-(L-arginin-2-N-yl)aspartate](n+1) + ADP + phosphate + H(+)</text>
        <dbReference type="Rhea" id="RHEA:23888"/>
        <dbReference type="Rhea" id="RHEA-COMP:13732"/>
        <dbReference type="Rhea" id="RHEA-COMP:13733"/>
        <dbReference type="ChEBI" id="CHEBI:15378"/>
        <dbReference type="ChEBI" id="CHEBI:30616"/>
        <dbReference type="ChEBI" id="CHEBI:32682"/>
        <dbReference type="ChEBI" id="CHEBI:43474"/>
        <dbReference type="ChEBI" id="CHEBI:137986"/>
        <dbReference type="ChEBI" id="CHEBI:137990"/>
        <dbReference type="ChEBI" id="CHEBI:456216"/>
        <dbReference type="EC" id="6.3.2.30"/>
    </reaction>
</comment>
<keyword evidence="16" id="KW-1185">Reference proteome</keyword>
<evidence type="ECO:0000256" key="3">
    <source>
        <dbReference type="ARBA" id="ARBA00011738"/>
    </source>
</evidence>
<dbReference type="NCBIfam" id="NF010623">
    <property type="entry name" value="PRK14016.1"/>
    <property type="match status" value="1"/>
</dbReference>
<dbReference type="InterPro" id="IPR004101">
    <property type="entry name" value="Mur_ligase_C"/>
</dbReference>
<name>A0ABR5DLS6_9FLAO</name>
<evidence type="ECO:0000256" key="12">
    <source>
        <dbReference type="ARBA" id="ARBA00048425"/>
    </source>
</evidence>
<dbReference type="InterPro" id="IPR036565">
    <property type="entry name" value="Mur-like_cat_sf"/>
</dbReference>
<dbReference type="Pfam" id="PF08245">
    <property type="entry name" value="Mur_ligase_M"/>
    <property type="match status" value="1"/>
</dbReference>
<gene>
    <name evidence="15" type="ORF">MB09_00680</name>
</gene>
<dbReference type="SUPFAM" id="SSF56059">
    <property type="entry name" value="Glutathione synthetase ATP-binding domain-like"/>
    <property type="match status" value="1"/>
</dbReference>
<evidence type="ECO:0000256" key="11">
    <source>
        <dbReference type="ARBA" id="ARBA00048094"/>
    </source>
</evidence>
<dbReference type="InterPro" id="IPR036615">
    <property type="entry name" value="Mur_ligase_C_dom_sf"/>
</dbReference>
<evidence type="ECO:0000313" key="16">
    <source>
        <dbReference type="Proteomes" id="UP000033497"/>
    </source>
</evidence>